<accession>A0A8X6V889</accession>
<protein>
    <submittedName>
        <fullName evidence="2">Uncharacterized protein</fullName>
    </submittedName>
</protein>
<dbReference type="AlphaFoldDB" id="A0A8X6V889"/>
<evidence type="ECO:0000313" key="2">
    <source>
        <dbReference type="EMBL" id="GFY08572.1"/>
    </source>
</evidence>
<comment type="caution">
    <text evidence="2">The sequence shown here is derived from an EMBL/GenBank/DDBJ whole genome shotgun (WGS) entry which is preliminary data.</text>
</comment>
<dbReference type="EMBL" id="BMAU01021282">
    <property type="protein sequence ID" value="GFY08572.1"/>
    <property type="molecule type" value="Genomic_DNA"/>
</dbReference>
<keyword evidence="1" id="KW-0472">Membrane</keyword>
<gene>
    <name evidence="2" type="ORF">TNCV_810051</name>
</gene>
<organism evidence="2 3">
    <name type="scientific">Trichonephila clavipes</name>
    <name type="common">Golden silk orbweaver</name>
    <name type="synonym">Nephila clavipes</name>
    <dbReference type="NCBI Taxonomy" id="2585209"/>
    <lineage>
        <taxon>Eukaryota</taxon>
        <taxon>Metazoa</taxon>
        <taxon>Ecdysozoa</taxon>
        <taxon>Arthropoda</taxon>
        <taxon>Chelicerata</taxon>
        <taxon>Arachnida</taxon>
        <taxon>Araneae</taxon>
        <taxon>Araneomorphae</taxon>
        <taxon>Entelegynae</taxon>
        <taxon>Araneoidea</taxon>
        <taxon>Nephilidae</taxon>
        <taxon>Trichonephila</taxon>
    </lineage>
</organism>
<name>A0A8X6V889_TRICX</name>
<keyword evidence="1" id="KW-1133">Transmembrane helix</keyword>
<proteinExistence type="predicted"/>
<sequence>MRTGWRRLWWRPRHLTIVQNDEVRCQKPLSSWVILDGAPSPSRALISYLVVVYMTLKICPFVSCFGAIVSFVVSLAFETPRCHFTVLASMIEIVAIKALGSARSPTKQDDFHSEVN</sequence>
<evidence type="ECO:0000256" key="1">
    <source>
        <dbReference type="SAM" id="Phobius"/>
    </source>
</evidence>
<keyword evidence="3" id="KW-1185">Reference proteome</keyword>
<evidence type="ECO:0000313" key="3">
    <source>
        <dbReference type="Proteomes" id="UP000887159"/>
    </source>
</evidence>
<reference evidence="2" key="1">
    <citation type="submission" date="2020-08" db="EMBL/GenBank/DDBJ databases">
        <title>Multicomponent nature underlies the extraordinary mechanical properties of spider dragline silk.</title>
        <authorList>
            <person name="Kono N."/>
            <person name="Nakamura H."/>
            <person name="Mori M."/>
            <person name="Yoshida Y."/>
            <person name="Ohtoshi R."/>
            <person name="Malay A.D."/>
            <person name="Moran D.A.P."/>
            <person name="Tomita M."/>
            <person name="Numata K."/>
            <person name="Arakawa K."/>
        </authorList>
    </citation>
    <scope>NUCLEOTIDE SEQUENCE</scope>
</reference>
<feature type="transmembrane region" description="Helical" evidence="1">
    <location>
        <begin position="50"/>
        <end position="77"/>
    </location>
</feature>
<dbReference type="Proteomes" id="UP000887159">
    <property type="component" value="Unassembled WGS sequence"/>
</dbReference>
<keyword evidence="1" id="KW-0812">Transmembrane</keyword>